<dbReference type="PANTHER" id="PTHR31374:SF7">
    <property type="entry name" value="SAUR-LIKE AUXIN-RESPONSIVE PROTEIN FAMILY"/>
    <property type="match status" value="1"/>
</dbReference>
<dbReference type="InterPro" id="IPR003676">
    <property type="entry name" value="SAUR_fam"/>
</dbReference>
<sequence>MDSKKPNKIRDIVRLQQLGKKWRKLANAPKNSGKKGISFLKRTLSFSDASRMGDVPKGYLAVCAGKEMKRFIIPTDYLSHYAFVELLKEAEEEFGFQNEGVLRIPCDADVFERILKMVEEDDGDGFYVKDDDDDVDDDCEEVEVSCGRSGVGSLAGHGLPRSQSRSKPLCRQ</sequence>
<evidence type="ECO:0008006" key="4">
    <source>
        <dbReference type="Google" id="ProtNLM"/>
    </source>
</evidence>
<dbReference type="PANTHER" id="PTHR31374">
    <property type="entry name" value="AUXIN-INDUCED PROTEIN-LIKE-RELATED"/>
    <property type="match status" value="1"/>
</dbReference>
<comment type="similarity">
    <text evidence="1">Belongs to the ARG7 family.</text>
</comment>
<dbReference type="Pfam" id="PF02519">
    <property type="entry name" value="Auxin_inducible"/>
    <property type="match status" value="1"/>
</dbReference>
<organism evidence="3">
    <name type="scientific">Nymphaea colorata</name>
    <name type="common">pocket water lily</name>
    <dbReference type="NCBI Taxonomy" id="210225"/>
    <lineage>
        <taxon>Eukaryota</taxon>
        <taxon>Viridiplantae</taxon>
        <taxon>Streptophyta</taxon>
        <taxon>Embryophyta</taxon>
        <taxon>Tracheophyta</taxon>
        <taxon>Spermatophyta</taxon>
        <taxon>Magnoliopsida</taxon>
        <taxon>Nymphaeales</taxon>
        <taxon>Nymphaeaceae</taxon>
        <taxon>Nymphaea</taxon>
    </lineage>
</organism>
<accession>A0A5K1H4J1</accession>
<feature type="region of interest" description="Disordered" evidence="2">
    <location>
        <begin position="148"/>
        <end position="172"/>
    </location>
</feature>
<dbReference type="OrthoDB" id="670661at2759"/>
<evidence type="ECO:0000313" key="3">
    <source>
        <dbReference type="EMBL" id="VVW82853.1"/>
    </source>
</evidence>
<reference evidence="3" key="1">
    <citation type="submission" date="2019-09" db="EMBL/GenBank/DDBJ databases">
        <authorList>
            <person name="Zhang L."/>
        </authorList>
    </citation>
    <scope>NUCLEOTIDE SEQUENCE</scope>
</reference>
<gene>
    <name evidence="3" type="ORF">NYM_LOCUS28535</name>
</gene>
<dbReference type="OMA" id="CYSSDCE"/>
<protein>
    <recommendedName>
        <fullName evidence="4">Auxin-responsive protein</fullName>
    </recommendedName>
</protein>
<dbReference type="AlphaFoldDB" id="A0A5K1H4J1"/>
<name>A0A5K1H4J1_9MAGN</name>
<evidence type="ECO:0000256" key="1">
    <source>
        <dbReference type="ARBA" id="ARBA00006974"/>
    </source>
</evidence>
<proteinExistence type="inferred from homology"/>
<evidence type="ECO:0000256" key="2">
    <source>
        <dbReference type="SAM" id="MobiDB-lite"/>
    </source>
</evidence>
<dbReference type="EMBL" id="LR721790">
    <property type="protein sequence ID" value="VVW82853.1"/>
    <property type="molecule type" value="Genomic_DNA"/>
</dbReference>
<dbReference type="GO" id="GO:0009733">
    <property type="term" value="P:response to auxin"/>
    <property type="evidence" value="ECO:0007669"/>
    <property type="project" value="InterPro"/>
</dbReference>